<dbReference type="STRING" id="1116391.PM3016_5435"/>
<protein>
    <submittedName>
        <fullName evidence="1">Uncharacterized protein</fullName>
    </submittedName>
</protein>
<name>H6NDT6_9BACL</name>
<dbReference type="HOGENOM" id="CLU_2317578_0_0_9"/>
<dbReference type="AlphaFoldDB" id="H6NDT6"/>
<organism evidence="1 2">
    <name type="scientific">Paenibacillus mucilaginosus 3016</name>
    <dbReference type="NCBI Taxonomy" id="1116391"/>
    <lineage>
        <taxon>Bacteria</taxon>
        <taxon>Bacillati</taxon>
        <taxon>Bacillota</taxon>
        <taxon>Bacilli</taxon>
        <taxon>Bacillales</taxon>
        <taxon>Paenibacillaceae</taxon>
        <taxon>Paenibacillus</taxon>
    </lineage>
</organism>
<dbReference type="RefSeq" id="WP_014371571.1">
    <property type="nucleotide sequence ID" value="NC_016935.1"/>
</dbReference>
<dbReference type="Proteomes" id="UP000007523">
    <property type="component" value="Chromosome"/>
</dbReference>
<accession>H6NDT6</accession>
<dbReference type="EMBL" id="CP003235">
    <property type="protein sequence ID" value="AFC32135.1"/>
    <property type="molecule type" value="Genomic_DNA"/>
</dbReference>
<sequence>MQRRQMKYTAGGIEFTFQHPGLRLATRIKDTSRDQHGHLADEPLFTQLMEHVIVFPKTTWEWWDAEPEREDIMKEVFAEALRFLIVRPKDEPARVGEES</sequence>
<evidence type="ECO:0000313" key="2">
    <source>
        <dbReference type="Proteomes" id="UP000007523"/>
    </source>
</evidence>
<reference evidence="1 2" key="1">
    <citation type="journal article" date="2012" name="J. Bacteriol.">
        <title>Complete Genome Sequence of Paenibacillus mucilaginosus 3016, a Bacterium Functional as Microbial Fertilizer.</title>
        <authorList>
            <person name="Ma M."/>
            <person name="Wang Z."/>
            <person name="Li L."/>
            <person name="Jiang X."/>
            <person name="Guan D."/>
            <person name="Cao F."/>
            <person name="Chen H."/>
            <person name="Wang X."/>
            <person name="Shen D."/>
            <person name="Du B."/>
            <person name="Li J."/>
        </authorList>
    </citation>
    <scope>NUCLEOTIDE SEQUENCE [LARGE SCALE GENOMIC DNA]</scope>
    <source>
        <strain evidence="1 2">3016</strain>
    </source>
</reference>
<keyword evidence="2" id="KW-1185">Reference proteome</keyword>
<evidence type="ECO:0000313" key="1">
    <source>
        <dbReference type="EMBL" id="AFC32135.1"/>
    </source>
</evidence>
<proteinExistence type="predicted"/>
<gene>
    <name evidence="1" type="ORF">PM3016_5435</name>
</gene>
<dbReference type="KEGG" id="pmq:PM3016_5435"/>